<evidence type="ECO:0000313" key="1">
    <source>
        <dbReference type="EMBL" id="JAH57688.1"/>
    </source>
</evidence>
<sequence length="43" mass="5397">MHTHIGIHMYIQYYQWKNKCCWRRFICISTHRSALASWKKKNK</sequence>
<organism evidence="1">
    <name type="scientific">Anguilla anguilla</name>
    <name type="common">European freshwater eel</name>
    <name type="synonym">Muraena anguilla</name>
    <dbReference type="NCBI Taxonomy" id="7936"/>
    <lineage>
        <taxon>Eukaryota</taxon>
        <taxon>Metazoa</taxon>
        <taxon>Chordata</taxon>
        <taxon>Craniata</taxon>
        <taxon>Vertebrata</taxon>
        <taxon>Euteleostomi</taxon>
        <taxon>Actinopterygii</taxon>
        <taxon>Neopterygii</taxon>
        <taxon>Teleostei</taxon>
        <taxon>Anguilliformes</taxon>
        <taxon>Anguillidae</taxon>
        <taxon>Anguilla</taxon>
    </lineage>
</organism>
<accession>A0A0E9TY66</accession>
<protein>
    <submittedName>
        <fullName evidence="1">Uncharacterized protein</fullName>
    </submittedName>
</protein>
<dbReference type="EMBL" id="GBXM01050889">
    <property type="protein sequence ID" value="JAH57688.1"/>
    <property type="molecule type" value="Transcribed_RNA"/>
</dbReference>
<proteinExistence type="predicted"/>
<name>A0A0E9TY66_ANGAN</name>
<reference evidence="1" key="2">
    <citation type="journal article" date="2015" name="Fish Shellfish Immunol.">
        <title>Early steps in the European eel (Anguilla anguilla)-Vibrio vulnificus interaction in the gills: Role of the RtxA13 toxin.</title>
        <authorList>
            <person name="Callol A."/>
            <person name="Pajuelo D."/>
            <person name="Ebbesson L."/>
            <person name="Teles M."/>
            <person name="MacKenzie S."/>
            <person name="Amaro C."/>
        </authorList>
    </citation>
    <scope>NUCLEOTIDE SEQUENCE</scope>
</reference>
<reference evidence="1" key="1">
    <citation type="submission" date="2014-11" db="EMBL/GenBank/DDBJ databases">
        <authorList>
            <person name="Amaro Gonzalez C."/>
        </authorList>
    </citation>
    <scope>NUCLEOTIDE SEQUENCE</scope>
</reference>
<dbReference type="AlphaFoldDB" id="A0A0E9TY66"/>